<comment type="caution">
    <text evidence="1">The sequence shown here is derived from an EMBL/GenBank/DDBJ whole genome shotgun (WGS) entry which is preliminary data.</text>
</comment>
<protein>
    <recommendedName>
        <fullName evidence="3">DUF3383 domain-containing protein</fullName>
    </recommendedName>
</protein>
<dbReference type="Pfam" id="PF11863">
    <property type="entry name" value="DUF3383"/>
    <property type="match status" value="1"/>
</dbReference>
<dbReference type="Proteomes" id="UP000577362">
    <property type="component" value="Unassembled WGS sequence"/>
</dbReference>
<keyword evidence="2" id="KW-1185">Reference proteome</keyword>
<dbReference type="InterPro" id="IPR021808">
    <property type="entry name" value="DUF3383"/>
</dbReference>
<evidence type="ECO:0008006" key="3">
    <source>
        <dbReference type="Google" id="ProtNLM"/>
    </source>
</evidence>
<evidence type="ECO:0000313" key="2">
    <source>
        <dbReference type="Proteomes" id="UP000577362"/>
    </source>
</evidence>
<sequence length="493" mass="51918">MASGLSVSGVVNVNIVMSPLAAPTRNFGAGLLVGSSDVIDVAERIRQYANLAGVAGDFGTTAPEYRAAARFFGQIPQPSLVYIGRWAQTATSGLIRGGVLQAAEQDMANWTAIANGSMKISIDGVEKTLSALDFSATTNLNGVAAIITTALADATMTWDAASSRFTVESSSAGATSTVSYAEPAGSGTDVSGMLKLTNGTASAPVDGIAAETLVDGLHILADHNSDWYAAIIAVPTLPDIQQVLAAADYIQGSQRKRLLGITITSSTVLDPLSTSDLGYLLKQGNYSQVFWQYSADPYAVASFFGRAATVNFNASRSTITMKFKQEPGVAAETLTETQAATLRAKNGNVFVNYDNDTAIIQEGVMANGFFFDEVHGLDWLENYVQTAVWNLLYTSTTKIPQTDEGTNEIVTTIENALGQGVTNGLVAPGVWNAGGFGQLKRGDTLTKGYYVYAPPVATQAQADREARKSVPVQSAVKMAGAVHFSDVTINVNR</sequence>
<dbReference type="EMBL" id="JACIEN010000002">
    <property type="protein sequence ID" value="MBB4017381.1"/>
    <property type="molecule type" value="Genomic_DNA"/>
</dbReference>
<gene>
    <name evidence="1" type="ORF">GGR16_002410</name>
</gene>
<dbReference type="RefSeq" id="WP_183316736.1">
    <property type="nucleotide sequence ID" value="NZ_JACIEN010000002.1"/>
</dbReference>
<accession>A0A840BV95</accession>
<dbReference type="AlphaFoldDB" id="A0A840BV95"/>
<evidence type="ECO:0000313" key="1">
    <source>
        <dbReference type="EMBL" id="MBB4017381.1"/>
    </source>
</evidence>
<proteinExistence type="predicted"/>
<organism evidence="1 2">
    <name type="scientific">Chelatococcus caeni</name>
    <dbReference type="NCBI Taxonomy" id="1348468"/>
    <lineage>
        <taxon>Bacteria</taxon>
        <taxon>Pseudomonadati</taxon>
        <taxon>Pseudomonadota</taxon>
        <taxon>Alphaproteobacteria</taxon>
        <taxon>Hyphomicrobiales</taxon>
        <taxon>Chelatococcaceae</taxon>
        <taxon>Chelatococcus</taxon>
    </lineage>
</organism>
<name>A0A840BV95_9HYPH</name>
<reference evidence="1 2" key="1">
    <citation type="submission" date="2020-08" db="EMBL/GenBank/DDBJ databases">
        <title>Genomic Encyclopedia of Type Strains, Phase IV (KMG-IV): sequencing the most valuable type-strain genomes for metagenomic binning, comparative biology and taxonomic classification.</title>
        <authorList>
            <person name="Goeker M."/>
        </authorList>
    </citation>
    <scope>NUCLEOTIDE SEQUENCE [LARGE SCALE GENOMIC DNA]</scope>
    <source>
        <strain evidence="1 2">DSM 103737</strain>
    </source>
</reference>